<name>A0A060H4T1_XYLFS</name>
<evidence type="ECO:0000313" key="1">
    <source>
        <dbReference type="EMBL" id="AIC10588.1"/>
    </source>
</evidence>
<dbReference type="KEGG" id="xfs:D934_11520"/>
<dbReference type="AlphaFoldDB" id="A0A060H4T1"/>
<protein>
    <submittedName>
        <fullName evidence="1">Phytoene synthase</fullName>
    </submittedName>
</protein>
<evidence type="ECO:0000313" key="2">
    <source>
        <dbReference type="Proteomes" id="UP000027215"/>
    </source>
</evidence>
<dbReference type="RefSeq" id="WP_020851500.1">
    <property type="nucleotide sequence ID" value="NZ_CP006696.1"/>
</dbReference>
<proteinExistence type="predicted"/>
<accession>A0A060H4T1</accession>
<dbReference type="HOGENOM" id="CLU_1165084_0_0_6"/>
<dbReference type="Proteomes" id="UP000027215">
    <property type="component" value="Chromosome"/>
</dbReference>
<dbReference type="EMBL" id="CP006696">
    <property type="protein sequence ID" value="AIC10588.1"/>
    <property type="molecule type" value="Genomic_DNA"/>
</dbReference>
<organism evidence="1 2">
    <name type="scientific">Xylella fastidiosa subsp. sandyi Ann-1</name>
    <dbReference type="NCBI Taxonomy" id="155920"/>
    <lineage>
        <taxon>Bacteria</taxon>
        <taxon>Pseudomonadati</taxon>
        <taxon>Pseudomonadota</taxon>
        <taxon>Gammaproteobacteria</taxon>
        <taxon>Lysobacterales</taxon>
        <taxon>Lysobacteraceae</taxon>
        <taxon>Xylella</taxon>
    </lineage>
</organism>
<gene>
    <name evidence="1" type="ORF">D934_11520</name>
</gene>
<reference evidence="1 2" key="1">
    <citation type="submission" date="2013-08" db="EMBL/GenBank/DDBJ databases">
        <authorList>
            <person name="Stouthamer R."/>
            <person name="Nunney L."/>
        </authorList>
    </citation>
    <scope>NUCLEOTIDE SEQUENCE [LARGE SCALE GENOMIC DNA]</scope>
    <source>
        <strain evidence="2">ann-1</strain>
    </source>
</reference>
<sequence>MTGSVALDSFLDKWLARWPQWSVAEVFIPEPQRPLAMAWFTLLQEFEDVMNVAGDPLPADAKLAWWQQELMDWTAQRSRHPLGRLLEPVSAPWAVLADALPALQAARRRPDSFDQALLPLQPLVEAIAAVETVAFARIEGADRRALAVQWLDARHRAMGEAAAPAGVSLLAWRAQLLAAWPVKPTLARPHRIWSCLLRLRLQREVLGQRGAPSPLRQLWQCWRAASGGD</sequence>
<dbReference type="PATRIC" id="fig|155920.8.peg.2701"/>